<dbReference type="PIRSF" id="PIRSF018267">
    <property type="entry name" value="VSR_endonuc"/>
    <property type="match status" value="1"/>
</dbReference>
<reference evidence="8 9" key="1">
    <citation type="submission" date="2020-02" db="EMBL/GenBank/DDBJ databases">
        <title>Rhodobacter algicola sp. nov., isolated from microalga culture.</title>
        <authorList>
            <person name="Park C.-Y."/>
        </authorList>
    </citation>
    <scope>NUCLEOTIDE SEQUENCE [LARGE SCALE GENOMIC DNA]</scope>
    <source>
        <strain evidence="8 9">ETT8</strain>
    </source>
</reference>
<dbReference type="CDD" id="cd00221">
    <property type="entry name" value="Vsr"/>
    <property type="match status" value="1"/>
</dbReference>
<feature type="compositionally biased region" description="Basic and acidic residues" evidence="7">
    <location>
        <begin position="1"/>
        <end position="11"/>
    </location>
</feature>
<dbReference type="GO" id="GO:0004519">
    <property type="term" value="F:endonuclease activity"/>
    <property type="evidence" value="ECO:0007669"/>
    <property type="project" value="UniProtKB-KW"/>
</dbReference>
<dbReference type="SUPFAM" id="SSF52980">
    <property type="entry name" value="Restriction endonuclease-like"/>
    <property type="match status" value="1"/>
</dbReference>
<keyword evidence="9" id="KW-1185">Reference proteome</keyword>
<evidence type="ECO:0000256" key="5">
    <source>
        <dbReference type="ARBA" id="ARBA00023204"/>
    </source>
</evidence>
<keyword evidence="2 6" id="KW-0255">Endonuclease</keyword>
<dbReference type="AlphaFoldDB" id="A0A6B3RSX3"/>
<evidence type="ECO:0000256" key="7">
    <source>
        <dbReference type="SAM" id="MobiDB-lite"/>
    </source>
</evidence>
<evidence type="ECO:0000313" key="8">
    <source>
        <dbReference type="EMBL" id="NEX48631.1"/>
    </source>
</evidence>
<organism evidence="8 9">
    <name type="scientific">Pseudotabrizicola algicola</name>
    <dbReference type="NCBI Taxonomy" id="2709381"/>
    <lineage>
        <taxon>Bacteria</taxon>
        <taxon>Pseudomonadati</taxon>
        <taxon>Pseudomonadota</taxon>
        <taxon>Alphaproteobacteria</taxon>
        <taxon>Rhodobacterales</taxon>
        <taxon>Paracoccaceae</taxon>
        <taxon>Pseudotabrizicola</taxon>
    </lineage>
</organism>
<dbReference type="Gene3D" id="3.40.960.10">
    <property type="entry name" value="VSR Endonuclease"/>
    <property type="match status" value="1"/>
</dbReference>
<keyword evidence="5 6" id="KW-0234">DNA repair</keyword>
<accession>A0A6B3RSX3</accession>
<evidence type="ECO:0000256" key="3">
    <source>
        <dbReference type="ARBA" id="ARBA00022763"/>
    </source>
</evidence>
<gene>
    <name evidence="8" type="primary">vsr</name>
    <name evidence="8" type="ORF">G3572_20750</name>
</gene>
<dbReference type="EC" id="3.1.-.-" evidence="6"/>
<keyword evidence="4 6" id="KW-0378">Hydrolase</keyword>
<dbReference type="NCBIfam" id="TIGR00632">
    <property type="entry name" value="vsr"/>
    <property type="match status" value="1"/>
</dbReference>
<dbReference type="Pfam" id="PF03852">
    <property type="entry name" value="Vsr"/>
    <property type="match status" value="1"/>
</dbReference>
<evidence type="ECO:0000256" key="2">
    <source>
        <dbReference type="ARBA" id="ARBA00022759"/>
    </source>
</evidence>
<dbReference type="InterPro" id="IPR011335">
    <property type="entry name" value="Restrct_endonuc-II-like"/>
</dbReference>
<comment type="function">
    <text evidence="6">May nick specific sequences that contain T:G mispairs resulting from m5C-deamination.</text>
</comment>
<dbReference type="EMBL" id="JAAIKE010000014">
    <property type="protein sequence ID" value="NEX48631.1"/>
    <property type="molecule type" value="Genomic_DNA"/>
</dbReference>
<comment type="caution">
    <text evidence="8">The sequence shown here is derived from an EMBL/GenBank/DDBJ whole genome shotgun (WGS) entry which is preliminary data.</text>
</comment>
<evidence type="ECO:0000313" key="9">
    <source>
        <dbReference type="Proteomes" id="UP000481421"/>
    </source>
</evidence>
<keyword evidence="3 6" id="KW-0227">DNA damage</keyword>
<sequence>MADVHNSETRSRNMAAIKSGDTKPEMMIRRGLHASGLRFRLHDSQLPGKPDMVLPRHHVVIFVNGCFWHGHDCSMFHWPKTRAEFWQAKIGGTVFRDQRNREALVALGWRIGTIWECAVKGPKRQEIEKLLDHMVAAILDPRNAHFWFQGGGGDLDKVILHSV</sequence>
<keyword evidence="1 6" id="KW-0540">Nuclease</keyword>
<comment type="similarity">
    <text evidence="6">Belongs to the vsr family.</text>
</comment>
<proteinExistence type="inferred from homology"/>
<dbReference type="GO" id="GO:0016787">
    <property type="term" value="F:hydrolase activity"/>
    <property type="evidence" value="ECO:0007669"/>
    <property type="project" value="UniProtKB-KW"/>
</dbReference>
<name>A0A6B3RSX3_9RHOB</name>
<feature type="region of interest" description="Disordered" evidence="7">
    <location>
        <begin position="1"/>
        <end position="20"/>
    </location>
</feature>
<evidence type="ECO:0000256" key="1">
    <source>
        <dbReference type="ARBA" id="ARBA00022722"/>
    </source>
</evidence>
<protein>
    <recommendedName>
        <fullName evidence="6">Very short patch repair endonuclease</fullName>
        <ecNumber evidence="6">3.1.-.-</ecNumber>
    </recommendedName>
</protein>
<dbReference type="InterPro" id="IPR004603">
    <property type="entry name" value="DNA_mismatch_endonuc_vsr"/>
</dbReference>
<dbReference type="GO" id="GO:0006298">
    <property type="term" value="P:mismatch repair"/>
    <property type="evidence" value="ECO:0007669"/>
    <property type="project" value="UniProtKB-UniRule"/>
</dbReference>
<evidence type="ECO:0000256" key="6">
    <source>
        <dbReference type="PIRNR" id="PIRNR018267"/>
    </source>
</evidence>
<dbReference type="Proteomes" id="UP000481421">
    <property type="component" value="Unassembled WGS sequence"/>
</dbReference>
<evidence type="ECO:0000256" key="4">
    <source>
        <dbReference type="ARBA" id="ARBA00022801"/>
    </source>
</evidence>